<keyword evidence="3" id="KW-1185">Reference proteome</keyword>
<organism evidence="2 3">
    <name type="scientific">Thermovibrio ammonificans (strain DSM 15698 / JCM 12110 / HB-1)</name>
    <dbReference type="NCBI Taxonomy" id="648996"/>
    <lineage>
        <taxon>Bacteria</taxon>
        <taxon>Pseudomonadati</taxon>
        <taxon>Aquificota</taxon>
        <taxon>Aquificia</taxon>
        <taxon>Desulfurobacteriales</taxon>
        <taxon>Desulfurobacteriaceae</taxon>
        <taxon>Thermovibrio</taxon>
    </lineage>
</organism>
<gene>
    <name evidence="2" type="ordered locus">Theam_1630</name>
</gene>
<sequence>MENSHPVAKMLIEAHQGGETGNGGNGMTKHQEMENLLTQVVKENGLDGAVIADIEGLPLASHLPPSVDEDELAAASAAILSISDSKLTDGWKGGVVQLSVESVDGYLVIKEVKGEYVISVVAPKSSKLGIVLSAVRSIERRL</sequence>
<dbReference type="eggNOG" id="COG2018">
    <property type="taxonomic scope" value="Bacteria"/>
</dbReference>
<dbReference type="SUPFAM" id="SSF103196">
    <property type="entry name" value="Roadblock/LC7 domain"/>
    <property type="match status" value="1"/>
</dbReference>
<dbReference type="AlphaFoldDB" id="E8T5D2"/>
<dbReference type="InterPro" id="IPR004942">
    <property type="entry name" value="Roadblock/LAMTOR2_dom"/>
</dbReference>
<dbReference type="EMBL" id="CP002444">
    <property type="protein sequence ID" value="ADU97586.1"/>
    <property type="molecule type" value="Genomic_DNA"/>
</dbReference>
<dbReference type="RefSeq" id="WP_013538371.1">
    <property type="nucleotide sequence ID" value="NC_014926.1"/>
</dbReference>
<dbReference type="Proteomes" id="UP000006362">
    <property type="component" value="Chromosome"/>
</dbReference>
<proteinExistence type="predicted"/>
<name>E8T5D2_THEA1</name>
<dbReference type="Pfam" id="PF03259">
    <property type="entry name" value="Robl_LC7"/>
    <property type="match status" value="1"/>
</dbReference>
<feature type="domain" description="Roadblock/LAMTOR2" evidence="1">
    <location>
        <begin position="33"/>
        <end position="122"/>
    </location>
</feature>
<evidence type="ECO:0000313" key="3">
    <source>
        <dbReference type="Proteomes" id="UP000006362"/>
    </source>
</evidence>
<dbReference type="HOGENOM" id="CLU_118613_1_1_0"/>
<evidence type="ECO:0000313" key="2">
    <source>
        <dbReference type="EMBL" id="ADU97586.1"/>
    </source>
</evidence>
<dbReference type="KEGG" id="tam:Theam_1630"/>
<protein>
    <submittedName>
        <fullName evidence="2">Roadblock/LC7 family protein</fullName>
    </submittedName>
</protein>
<dbReference type="Gene3D" id="3.30.450.30">
    <property type="entry name" value="Dynein light chain 2a, cytoplasmic"/>
    <property type="match status" value="1"/>
</dbReference>
<reference evidence="2" key="1">
    <citation type="submission" date="2011-01" db="EMBL/GenBank/DDBJ databases">
        <title>Complete sequence of chromosome of Thermovibrio ammonificans HB-1.</title>
        <authorList>
            <consortium name="US DOE Joint Genome Institute"/>
            <person name="Lucas S."/>
            <person name="Copeland A."/>
            <person name="Lapidus A."/>
            <person name="Cheng J.-F."/>
            <person name="Goodwin L."/>
            <person name="Pitluck S."/>
            <person name="Davenport K."/>
            <person name="Detter J.C."/>
            <person name="Han C."/>
            <person name="Tapia R."/>
            <person name="Land M."/>
            <person name="Hauser L."/>
            <person name="Kyrpides N."/>
            <person name="Ivanova N."/>
            <person name="Ovchinnikova G."/>
            <person name="Vetriani C."/>
            <person name="Woyke T."/>
        </authorList>
    </citation>
    <scope>NUCLEOTIDE SEQUENCE [LARGE SCALE GENOMIC DNA]</scope>
    <source>
        <strain evidence="2">HB-1</strain>
    </source>
</reference>
<evidence type="ECO:0000259" key="1">
    <source>
        <dbReference type="SMART" id="SM00960"/>
    </source>
</evidence>
<dbReference type="SMART" id="SM00960">
    <property type="entry name" value="Robl_LC7"/>
    <property type="match status" value="1"/>
</dbReference>
<accession>E8T5D2</accession>
<dbReference type="STRING" id="648996.Theam_1630"/>